<keyword evidence="10" id="KW-1185">Reference proteome</keyword>
<dbReference type="AlphaFoldDB" id="A0A9Q0LA15"/>
<accession>A0A9Q0LA15</accession>
<dbReference type="Pfam" id="PF00069">
    <property type="entry name" value="Pkinase"/>
    <property type="match status" value="1"/>
</dbReference>
<evidence type="ECO:0000259" key="8">
    <source>
        <dbReference type="PROSITE" id="PS50011"/>
    </source>
</evidence>
<dbReference type="PROSITE" id="PS00107">
    <property type="entry name" value="PROTEIN_KINASE_ATP"/>
    <property type="match status" value="1"/>
</dbReference>
<evidence type="ECO:0000256" key="4">
    <source>
        <dbReference type="ARBA" id="ARBA00022741"/>
    </source>
</evidence>
<feature type="domain" description="Protein kinase" evidence="8">
    <location>
        <begin position="80"/>
        <end position="392"/>
    </location>
</feature>
<keyword evidence="6 7" id="KW-0067">ATP-binding</keyword>
<dbReference type="Gene3D" id="3.30.200.20">
    <property type="entry name" value="Phosphorylase Kinase, domain 1"/>
    <property type="match status" value="1"/>
</dbReference>
<dbReference type="OMA" id="IVRINDC"/>
<evidence type="ECO:0000256" key="5">
    <source>
        <dbReference type="ARBA" id="ARBA00022777"/>
    </source>
</evidence>
<evidence type="ECO:0000256" key="2">
    <source>
        <dbReference type="ARBA" id="ARBA00022527"/>
    </source>
</evidence>
<dbReference type="PANTHER" id="PTHR24058:SF28">
    <property type="entry name" value="SERINE_THREONINE-PROTEIN KINASE MINIBRAIN"/>
    <property type="match status" value="1"/>
</dbReference>
<dbReference type="PROSITE" id="PS00108">
    <property type="entry name" value="PROTEIN_KINASE_ST"/>
    <property type="match status" value="1"/>
</dbReference>
<keyword evidence="5 9" id="KW-0418">Kinase</keyword>
<keyword evidence="2" id="KW-0723">Serine/threonine-protein kinase</keyword>
<proteinExistence type="inferred from homology"/>
<comment type="caution">
    <text evidence="9">The sequence shown here is derived from an EMBL/GenBank/DDBJ whole genome shotgun (WGS) entry which is preliminary data.</text>
</comment>
<dbReference type="PANTHER" id="PTHR24058">
    <property type="entry name" value="DUAL SPECIFICITY PROTEIN KINASE"/>
    <property type="match status" value="1"/>
</dbReference>
<dbReference type="SUPFAM" id="SSF69349">
    <property type="entry name" value="Phage fibre proteins"/>
    <property type="match status" value="1"/>
</dbReference>
<reference evidence="9" key="1">
    <citation type="submission" date="2022-10" db="EMBL/GenBank/DDBJ databases">
        <title>Novel sulphate-reducing endosymbionts in the free-living metamonad Anaeramoeba.</title>
        <authorList>
            <person name="Jerlstrom-Hultqvist J."/>
            <person name="Cepicka I."/>
            <person name="Gallot-Lavallee L."/>
            <person name="Salas-Leiva D."/>
            <person name="Curtis B.A."/>
            <person name="Zahonova K."/>
            <person name="Pipaliya S."/>
            <person name="Dacks J."/>
            <person name="Roger A.J."/>
        </authorList>
    </citation>
    <scope>NUCLEOTIDE SEQUENCE</scope>
    <source>
        <strain evidence="9">BMAN</strain>
    </source>
</reference>
<evidence type="ECO:0000256" key="1">
    <source>
        <dbReference type="ARBA" id="ARBA00008867"/>
    </source>
</evidence>
<dbReference type="EMBL" id="JAPDFW010000109">
    <property type="protein sequence ID" value="KAJ5069062.1"/>
    <property type="molecule type" value="Genomic_DNA"/>
</dbReference>
<sequence>MDSSPNQTNQKPREIWQRPLINLSVGLLNTYKKINLVYYAEKRKKSKTKEQNQASIYNNGYDDENYNYIVRLGELIADRYEVISFLGRGSFGKVVKAIDRTNNQLVAIKIIKSKRAFYNQGLLEKEILEKLSNFDPKDEHHTVRLLDSFVYHNHLCLIFELLSVNIYELLRNTKFQGVSLNLVAKFSIQILDALQYLDHKNIKIVHCDLKPENILLVSPRRSSIKVIDFGSSCSESKRIHTYIQSRFYRSPEVLLQMEYTTSIDMWSMGCILVELHTGQPLFPGRNEMEQMTKIVEVLGVPPAHILNNAPKAQKFFKLDQNNQWVLKDPHFERKNLDDIIGVFNGGPYGTRKDTPGHTEFDYLKFRDLVFKMLDYDPKTRIKPGEAKKHSFFKITKHVSTQIPNTKIQNDNSKQIENIEMNSFISKQPNPDIKIEENNNSIQIKNNNSIQIKNNNSIQMENNNSIQIENDSPIQIENDNPIQIENNNPIQMENDNPIQMENDNSIQIENDNSEILNREIQEMQLENIMIEDSYQIFRKFFQPKKEYRDISIQTEFKNN</sequence>
<evidence type="ECO:0000313" key="10">
    <source>
        <dbReference type="Proteomes" id="UP001149090"/>
    </source>
</evidence>
<dbReference type="InterPro" id="IPR050494">
    <property type="entry name" value="Ser_Thr_dual-spec_kinase"/>
</dbReference>
<dbReference type="Gene3D" id="1.10.510.10">
    <property type="entry name" value="Transferase(Phosphotransferase) domain 1"/>
    <property type="match status" value="1"/>
</dbReference>
<evidence type="ECO:0000256" key="7">
    <source>
        <dbReference type="PROSITE-ProRule" id="PRU10141"/>
    </source>
</evidence>
<dbReference type="SUPFAM" id="SSF56112">
    <property type="entry name" value="Protein kinase-like (PK-like)"/>
    <property type="match status" value="1"/>
</dbReference>
<organism evidence="9 10">
    <name type="scientific">Anaeramoeba ignava</name>
    <name type="common">Anaerobic marine amoeba</name>
    <dbReference type="NCBI Taxonomy" id="1746090"/>
    <lineage>
        <taxon>Eukaryota</taxon>
        <taxon>Metamonada</taxon>
        <taxon>Anaeramoebidae</taxon>
        <taxon>Anaeramoeba</taxon>
    </lineage>
</organism>
<dbReference type="InterPro" id="IPR000719">
    <property type="entry name" value="Prot_kinase_dom"/>
</dbReference>
<dbReference type="InterPro" id="IPR017441">
    <property type="entry name" value="Protein_kinase_ATP_BS"/>
</dbReference>
<name>A0A9Q0LA15_ANAIG</name>
<gene>
    <name evidence="9" type="ORF">M0811_11962</name>
</gene>
<feature type="binding site" evidence="7">
    <location>
        <position position="109"/>
    </location>
    <ligand>
        <name>ATP</name>
        <dbReference type="ChEBI" id="CHEBI:30616"/>
    </ligand>
</feature>
<evidence type="ECO:0000256" key="6">
    <source>
        <dbReference type="ARBA" id="ARBA00022840"/>
    </source>
</evidence>
<keyword evidence="4 7" id="KW-0547">Nucleotide-binding</keyword>
<comment type="similarity">
    <text evidence="1">Belongs to the protein kinase superfamily. CMGC Ser/Thr protein kinase family. MNB/DYRK subfamily.</text>
</comment>
<dbReference type="Proteomes" id="UP001149090">
    <property type="component" value="Unassembled WGS sequence"/>
</dbReference>
<dbReference type="PROSITE" id="PS50011">
    <property type="entry name" value="PROTEIN_KINASE_DOM"/>
    <property type="match status" value="1"/>
</dbReference>
<dbReference type="FunFam" id="3.30.200.20:FF:000087">
    <property type="entry name" value="Dual specificity tyrosine-phosphorylation-regulated kinase 1A"/>
    <property type="match status" value="1"/>
</dbReference>
<dbReference type="InterPro" id="IPR008271">
    <property type="entry name" value="Ser/Thr_kinase_AS"/>
</dbReference>
<dbReference type="OrthoDB" id="9332038at2759"/>
<dbReference type="SMART" id="SM00220">
    <property type="entry name" value="S_TKc"/>
    <property type="match status" value="1"/>
</dbReference>
<evidence type="ECO:0000256" key="3">
    <source>
        <dbReference type="ARBA" id="ARBA00022679"/>
    </source>
</evidence>
<protein>
    <submittedName>
        <fullName evidence="9">Dual specificity tyrosine-phosphorylation-regulated kinase 1a</fullName>
    </submittedName>
</protein>
<dbReference type="GO" id="GO:0004674">
    <property type="term" value="F:protein serine/threonine kinase activity"/>
    <property type="evidence" value="ECO:0007669"/>
    <property type="project" value="UniProtKB-KW"/>
</dbReference>
<evidence type="ECO:0000313" key="9">
    <source>
        <dbReference type="EMBL" id="KAJ5069062.1"/>
    </source>
</evidence>
<dbReference type="GO" id="GO:0005524">
    <property type="term" value="F:ATP binding"/>
    <property type="evidence" value="ECO:0007669"/>
    <property type="project" value="UniProtKB-UniRule"/>
</dbReference>
<dbReference type="InterPro" id="IPR011009">
    <property type="entry name" value="Kinase-like_dom_sf"/>
</dbReference>
<keyword evidence="3" id="KW-0808">Transferase</keyword>